<keyword evidence="3" id="KW-1185">Reference proteome</keyword>
<sequence>MLGRLCSKQPCEFALSLVLRNTANPCAKRIAPLEPSDCSTSRVLAAYATSTAAIPGRKASEVSSKTENAATQGDLSSRKAAQKNAALRAEAAQAMTSGRLMRTRWMSLQQDPQTSKLRGILPEELEGVIQYALANPQEMYPGQGPPLIQEEDGQEQNDAV</sequence>
<dbReference type="Proteomes" id="UP001438707">
    <property type="component" value="Unassembled WGS sequence"/>
</dbReference>
<reference evidence="2 3" key="1">
    <citation type="journal article" date="2024" name="Nat. Commun.">
        <title>Phylogenomics reveals the evolutionary origins of lichenization in chlorophyte algae.</title>
        <authorList>
            <person name="Puginier C."/>
            <person name="Libourel C."/>
            <person name="Otte J."/>
            <person name="Skaloud P."/>
            <person name="Haon M."/>
            <person name="Grisel S."/>
            <person name="Petersen M."/>
            <person name="Berrin J.G."/>
            <person name="Delaux P.M."/>
            <person name="Dal Grande F."/>
            <person name="Keller J."/>
        </authorList>
    </citation>
    <scope>NUCLEOTIDE SEQUENCE [LARGE SCALE GENOMIC DNA]</scope>
    <source>
        <strain evidence="2 3">SAG 2145</strain>
    </source>
</reference>
<comment type="caution">
    <text evidence="2">The sequence shown here is derived from an EMBL/GenBank/DDBJ whole genome shotgun (WGS) entry which is preliminary data.</text>
</comment>
<dbReference type="EMBL" id="JALJOS010000015">
    <property type="protein sequence ID" value="KAK9830849.1"/>
    <property type="molecule type" value="Genomic_DNA"/>
</dbReference>
<gene>
    <name evidence="2" type="ORF">WJX74_009962</name>
</gene>
<protein>
    <submittedName>
        <fullName evidence="2">Uncharacterized protein</fullName>
    </submittedName>
</protein>
<feature type="compositionally biased region" description="Polar residues" evidence="1">
    <location>
        <begin position="61"/>
        <end position="75"/>
    </location>
</feature>
<name>A0AAW1RAH3_9CHLO</name>
<accession>A0AAW1RAH3</accession>
<evidence type="ECO:0000313" key="2">
    <source>
        <dbReference type="EMBL" id="KAK9830849.1"/>
    </source>
</evidence>
<proteinExistence type="predicted"/>
<organism evidence="2 3">
    <name type="scientific">Apatococcus lobatus</name>
    <dbReference type="NCBI Taxonomy" id="904363"/>
    <lineage>
        <taxon>Eukaryota</taxon>
        <taxon>Viridiplantae</taxon>
        <taxon>Chlorophyta</taxon>
        <taxon>core chlorophytes</taxon>
        <taxon>Trebouxiophyceae</taxon>
        <taxon>Chlorellales</taxon>
        <taxon>Chlorellaceae</taxon>
        <taxon>Apatococcus</taxon>
    </lineage>
</organism>
<evidence type="ECO:0000313" key="3">
    <source>
        <dbReference type="Proteomes" id="UP001438707"/>
    </source>
</evidence>
<evidence type="ECO:0000256" key="1">
    <source>
        <dbReference type="SAM" id="MobiDB-lite"/>
    </source>
</evidence>
<feature type="compositionally biased region" description="Acidic residues" evidence="1">
    <location>
        <begin position="149"/>
        <end position="160"/>
    </location>
</feature>
<feature type="region of interest" description="Disordered" evidence="1">
    <location>
        <begin position="136"/>
        <end position="160"/>
    </location>
</feature>
<dbReference type="AlphaFoldDB" id="A0AAW1RAH3"/>
<feature type="region of interest" description="Disordered" evidence="1">
    <location>
        <begin position="58"/>
        <end position="112"/>
    </location>
</feature>